<dbReference type="Pfam" id="PF02080">
    <property type="entry name" value="TrkA_C"/>
    <property type="match status" value="1"/>
</dbReference>
<dbReference type="GO" id="GO:0008324">
    <property type="term" value="F:monoatomic cation transmembrane transporter activity"/>
    <property type="evidence" value="ECO:0007669"/>
    <property type="project" value="InterPro"/>
</dbReference>
<feature type="transmembrane region" description="Helical" evidence="7">
    <location>
        <begin position="458"/>
        <end position="479"/>
    </location>
</feature>
<feature type="transmembrane region" description="Helical" evidence="7">
    <location>
        <begin position="6"/>
        <end position="25"/>
    </location>
</feature>
<feature type="transmembrane region" description="Helical" evidence="7">
    <location>
        <begin position="222"/>
        <end position="240"/>
    </location>
</feature>
<feature type="transmembrane region" description="Helical" evidence="7">
    <location>
        <begin position="499"/>
        <end position="520"/>
    </location>
</feature>
<evidence type="ECO:0000256" key="2">
    <source>
        <dbReference type="ARBA" id="ARBA00005551"/>
    </source>
</evidence>
<evidence type="ECO:0000256" key="7">
    <source>
        <dbReference type="SAM" id="Phobius"/>
    </source>
</evidence>
<feature type="transmembrane region" description="Helical" evidence="7">
    <location>
        <begin position="120"/>
        <end position="139"/>
    </location>
</feature>
<evidence type="ECO:0000256" key="6">
    <source>
        <dbReference type="ARBA" id="ARBA00023136"/>
    </source>
</evidence>
<gene>
    <name evidence="9" type="ORF">DMP06_03170</name>
</gene>
<feature type="transmembrane region" description="Helical" evidence="7">
    <location>
        <begin position="62"/>
        <end position="84"/>
    </location>
</feature>
<feature type="transmembrane region" description="Helical" evidence="7">
    <location>
        <begin position="299"/>
        <end position="320"/>
    </location>
</feature>
<dbReference type="GO" id="GO:1902600">
    <property type="term" value="P:proton transmembrane transport"/>
    <property type="evidence" value="ECO:0007669"/>
    <property type="project" value="InterPro"/>
</dbReference>
<dbReference type="GO" id="GO:0015297">
    <property type="term" value="F:antiporter activity"/>
    <property type="evidence" value="ECO:0007669"/>
    <property type="project" value="InterPro"/>
</dbReference>
<feature type="transmembrane region" description="Helical" evidence="7">
    <location>
        <begin position="91"/>
        <end position="114"/>
    </location>
</feature>
<evidence type="ECO:0000256" key="5">
    <source>
        <dbReference type="ARBA" id="ARBA00022989"/>
    </source>
</evidence>
<keyword evidence="5 7" id="KW-1133">Transmembrane helix</keyword>
<dbReference type="EMBL" id="QIBX01000003">
    <property type="protein sequence ID" value="RNL41011.1"/>
    <property type="molecule type" value="Genomic_DNA"/>
</dbReference>
<feature type="domain" description="RCK C-terminal" evidence="8">
    <location>
        <begin position="719"/>
        <end position="805"/>
    </location>
</feature>
<organism evidence="9 10">
    <name type="scientific">Slackia equolifaciens</name>
    <dbReference type="NCBI Taxonomy" id="498718"/>
    <lineage>
        <taxon>Bacteria</taxon>
        <taxon>Bacillati</taxon>
        <taxon>Actinomycetota</taxon>
        <taxon>Coriobacteriia</taxon>
        <taxon>Eggerthellales</taxon>
        <taxon>Eggerthellaceae</taxon>
        <taxon>Slackia</taxon>
    </lineage>
</organism>
<evidence type="ECO:0000313" key="10">
    <source>
        <dbReference type="Proteomes" id="UP000269591"/>
    </source>
</evidence>
<dbReference type="GO" id="GO:0016020">
    <property type="term" value="C:membrane"/>
    <property type="evidence" value="ECO:0007669"/>
    <property type="project" value="UniProtKB-SubCell"/>
</dbReference>
<evidence type="ECO:0000259" key="8">
    <source>
        <dbReference type="PROSITE" id="PS51202"/>
    </source>
</evidence>
<feature type="transmembrane region" description="Helical" evidence="7">
    <location>
        <begin position="246"/>
        <end position="262"/>
    </location>
</feature>
<dbReference type="PANTHER" id="PTHR42751:SF3">
    <property type="entry name" value="SODIUM_GLUTAMATE SYMPORTER"/>
    <property type="match status" value="1"/>
</dbReference>
<keyword evidence="10" id="KW-1185">Reference proteome</keyword>
<dbReference type="AlphaFoldDB" id="A0A3N0B1K3"/>
<dbReference type="GO" id="GO:0006813">
    <property type="term" value="P:potassium ion transport"/>
    <property type="evidence" value="ECO:0007669"/>
    <property type="project" value="InterPro"/>
</dbReference>
<feature type="transmembrane region" description="Helical" evidence="7">
    <location>
        <begin position="191"/>
        <end position="210"/>
    </location>
</feature>
<feature type="transmembrane region" description="Helical" evidence="7">
    <location>
        <begin position="332"/>
        <end position="352"/>
    </location>
</feature>
<dbReference type="Gene3D" id="1.20.1530.20">
    <property type="match status" value="1"/>
</dbReference>
<proteinExistence type="inferred from homology"/>
<evidence type="ECO:0000256" key="1">
    <source>
        <dbReference type="ARBA" id="ARBA00004141"/>
    </source>
</evidence>
<evidence type="ECO:0000256" key="3">
    <source>
        <dbReference type="ARBA" id="ARBA00022448"/>
    </source>
</evidence>
<reference evidence="10" key="1">
    <citation type="submission" date="2018-05" db="EMBL/GenBank/DDBJ databases">
        <title>Genome Sequencing of selected type strains of the family Eggerthellaceae.</title>
        <authorList>
            <person name="Danylec N."/>
            <person name="Stoll D.A."/>
            <person name="Doetsch A."/>
            <person name="Huch M."/>
        </authorList>
    </citation>
    <scope>NUCLEOTIDE SEQUENCE [LARGE SCALE GENOMIC DNA]</scope>
    <source>
        <strain evidence="10">DSM 24851</strain>
    </source>
</reference>
<dbReference type="InterPro" id="IPR036721">
    <property type="entry name" value="RCK_C_sf"/>
</dbReference>
<dbReference type="Pfam" id="PF00999">
    <property type="entry name" value="Na_H_Exchanger"/>
    <property type="match status" value="1"/>
</dbReference>
<dbReference type="InterPro" id="IPR006153">
    <property type="entry name" value="Cation/H_exchanger_TM"/>
</dbReference>
<feature type="transmembrane region" description="Helical" evidence="7">
    <location>
        <begin position="151"/>
        <end position="179"/>
    </location>
</feature>
<feature type="transmembrane region" description="Helical" evidence="7">
    <location>
        <begin position="274"/>
        <end position="293"/>
    </location>
</feature>
<sequence length="809" mass="86789">MHHIPLLITDLALILTVAAAATIICRKLKQPLVLGYVVAGFLIGPAVDWFPNVADSEGISTWSEIGVIFLMFGLGLEFSIVRLLNVGKAAVITAVTEMALMIAAGMLCGTALGWSFFSSLFLGGMLAISSTTIIIKAFDDLGLKGKKFTELVFGSLVVEDIMGIFMMVVLSTMAVSASLDGGAVVVELGQMALYLVAWFALSVIFVPSLLSRVAHIVSDEILLVASLALCLCMVALANAIGFSSALGAFLAGSILAGTVQAHRIESLFKSVKDLFGAVFFVSVGMLLSPDAVIQNAPAIVAITLVTLLGKPVFTFLGAMLSGQSLKTSVKCGMSLSQIGEFSFIIAALGASLGVTDDFLYPIIVAVSVITTLTTPVYVKNSDRLYRALAKILPGRILERIDSSSDESSGGEGSSSLWANHTKRWTLKVVLVVLSATASVEVLKKVIEPLLATAIPNEALNWTVMVICVIITGLFMSNVFHADRTTEFNVLWMKDKKNHVPLTALTIVGAVICVGMVFFIVNASGVGQSPIPYLIALVVTGAMAVSKRIHSLFIRLETSFIGNLNENIIAERRGALSDEERETWVKRNLYVVEIEATRMLHRREAIPPLGLSPLKSLAGTPVAKQLPHGEQSADFMYGLAYGLDLIAIQRGDRRIECSTLARLTKSELARRIIDPSDPLCIQEGDVLTFLGTEDEADAYLQSLVADGALDEEQAYGISLDEYLGGRPAIPDATCFAIDVDASSPLAGTTIAASQLKERYGSLVVALRHNWLLKLRPQHNMRISAGDRIWLMGKADLADPLIKREDATVLE</sequence>
<dbReference type="RefSeq" id="WP_123208294.1">
    <property type="nucleotide sequence ID" value="NZ_JBHTHO010000001.1"/>
</dbReference>
<dbReference type="PANTHER" id="PTHR42751">
    <property type="entry name" value="SODIUM/HYDROGEN EXCHANGER FAMILY/TRKA DOMAIN PROTEIN"/>
    <property type="match status" value="1"/>
</dbReference>
<dbReference type="SUPFAM" id="SSF116726">
    <property type="entry name" value="TrkA C-terminal domain-like"/>
    <property type="match status" value="1"/>
</dbReference>
<dbReference type="InterPro" id="IPR038770">
    <property type="entry name" value="Na+/solute_symporter_sf"/>
</dbReference>
<comment type="similarity">
    <text evidence="2">Belongs to the monovalent cation:proton antiporter 2 (CPA2) transporter (TC 2.A.37) family.</text>
</comment>
<protein>
    <submittedName>
        <fullName evidence="9">Sodium:proton exchanger</fullName>
    </submittedName>
</protein>
<evidence type="ECO:0000313" key="9">
    <source>
        <dbReference type="EMBL" id="RNL41011.1"/>
    </source>
</evidence>
<evidence type="ECO:0000256" key="4">
    <source>
        <dbReference type="ARBA" id="ARBA00022692"/>
    </source>
</evidence>
<dbReference type="Gene3D" id="3.30.70.1450">
    <property type="entry name" value="Regulator of K+ conductance, C-terminal domain"/>
    <property type="match status" value="1"/>
</dbReference>
<keyword evidence="4 7" id="KW-0812">Transmembrane</keyword>
<keyword evidence="6 7" id="KW-0472">Membrane</keyword>
<dbReference type="OrthoDB" id="3294398at2"/>
<feature type="transmembrane region" description="Helical" evidence="7">
    <location>
        <begin position="358"/>
        <end position="378"/>
    </location>
</feature>
<dbReference type="Proteomes" id="UP000269591">
    <property type="component" value="Unassembled WGS sequence"/>
</dbReference>
<accession>A0A3N0B1K3</accession>
<dbReference type="InterPro" id="IPR006037">
    <property type="entry name" value="RCK_C"/>
</dbReference>
<keyword evidence="3" id="KW-0813">Transport</keyword>
<feature type="transmembrane region" description="Helical" evidence="7">
    <location>
        <begin position="526"/>
        <end position="544"/>
    </location>
</feature>
<comment type="caution">
    <text evidence="9">The sequence shown here is derived from an EMBL/GenBank/DDBJ whole genome shotgun (WGS) entry which is preliminary data.</text>
</comment>
<comment type="subcellular location">
    <subcellularLocation>
        <location evidence="1">Membrane</location>
        <topology evidence="1">Multi-pass membrane protein</topology>
    </subcellularLocation>
</comment>
<feature type="transmembrane region" description="Helical" evidence="7">
    <location>
        <begin position="32"/>
        <end position="50"/>
    </location>
</feature>
<name>A0A3N0B1K3_9ACTN</name>
<dbReference type="PROSITE" id="PS51202">
    <property type="entry name" value="RCK_C"/>
    <property type="match status" value="1"/>
</dbReference>